<dbReference type="SUPFAM" id="SSF53167">
    <property type="entry name" value="Purine and uridine phosphorylases"/>
    <property type="match status" value="1"/>
</dbReference>
<dbReference type="EMBL" id="CP117411">
    <property type="protein sequence ID" value="WCT74729.1"/>
    <property type="molecule type" value="Genomic_DNA"/>
</dbReference>
<dbReference type="PANTHER" id="PTHR21234:SF42">
    <property type="entry name" value="PHOSPHORYLASE SUPERFAMILY PROTEIN"/>
    <property type="match status" value="1"/>
</dbReference>
<dbReference type="Pfam" id="PF01048">
    <property type="entry name" value="PNP_UDP_1"/>
    <property type="match status" value="1"/>
</dbReference>
<dbReference type="CDD" id="cd09008">
    <property type="entry name" value="MTAN"/>
    <property type="match status" value="1"/>
</dbReference>
<dbReference type="Proteomes" id="UP001220395">
    <property type="component" value="Chromosome"/>
</dbReference>
<evidence type="ECO:0000259" key="2">
    <source>
        <dbReference type="Pfam" id="PF01048"/>
    </source>
</evidence>
<dbReference type="RefSeq" id="WP_273690034.1">
    <property type="nucleotide sequence ID" value="NZ_CP117411.1"/>
</dbReference>
<protein>
    <submittedName>
        <fullName evidence="3">5'-methylthioadenosine/S-adenosylhomocysteine nucleosidase</fullName>
    </submittedName>
</protein>
<organism evidence="3 4">
    <name type="scientific">Sphingomonas naphthae</name>
    <dbReference type="NCBI Taxonomy" id="1813468"/>
    <lineage>
        <taxon>Bacteria</taxon>
        <taxon>Pseudomonadati</taxon>
        <taxon>Pseudomonadota</taxon>
        <taxon>Alphaproteobacteria</taxon>
        <taxon>Sphingomonadales</taxon>
        <taxon>Sphingomonadaceae</taxon>
        <taxon>Sphingomonas</taxon>
    </lineage>
</organism>
<dbReference type="InterPro" id="IPR000845">
    <property type="entry name" value="Nucleoside_phosphorylase_d"/>
</dbReference>
<feature type="chain" id="PRO_5045151044" evidence="1">
    <location>
        <begin position="20"/>
        <end position="307"/>
    </location>
</feature>
<dbReference type="InterPro" id="IPR035994">
    <property type="entry name" value="Nucleoside_phosphorylase_sf"/>
</dbReference>
<keyword evidence="4" id="KW-1185">Reference proteome</keyword>
<accession>A0ABY7TRB0</accession>
<keyword evidence="1" id="KW-0732">Signal</keyword>
<evidence type="ECO:0000313" key="3">
    <source>
        <dbReference type="EMBL" id="WCT74729.1"/>
    </source>
</evidence>
<sequence length="307" mass="32921">MRRTALVLALLMAAAPLPAAVPKGPVDTVERIAIVSAFPPEWITLQAMIADKKEWTVNGVQFVGGTMSGKPVLLFLSGVSMTNAAMTTQLALDRFNISRIVFSGVAGGIDPALDVGDVVVPDKWGTYLESIFARDTGGGKFEPDGSLLETPRLKNYGMIYPRGVSVRRDGADGIERRFWFDVDPAMLATARTVAARTKLERCQQSLCLVAQPKVVVGGTGVSASVFMDNKVFREYLFDAFKATVTDMETAAVGQVAYANRVPYIAFRSLSDLAGGQPGENQARAFYKLASDNSAVVVKAFVAALDAK</sequence>
<reference evidence="3 4" key="1">
    <citation type="submission" date="2023-02" db="EMBL/GenBank/DDBJ databases">
        <title>Genome sequence of Sphingomonas naphthae.</title>
        <authorList>
            <person name="Kim S."/>
            <person name="Heo J."/>
            <person name="Kwon S.-W."/>
        </authorList>
    </citation>
    <scope>NUCLEOTIDE SEQUENCE [LARGE SCALE GENOMIC DNA]</scope>
    <source>
        <strain evidence="3 4">KACC 18716</strain>
    </source>
</reference>
<dbReference type="PANTHER" id="PTHR21234">
    <property type="entry name" value="PURINE NUCLEOSIDE PHOSPHORYLASE"/>
    <property type="match status" value="1"/>
</dbReference>
<evidence type="ECO:0000256" key="1">
    <source>
        <dbReference type="SAM" id="SignalP"/>
    </source>
</evidence>
<gene>
    <name evidence="3" type="ORF">PQ455_05745</name>
</gene>
<name>A0ABY7TRB0_9SPHN</name>
<evidence type="ECO:0000313" key="4">
    <source>
        <dbReference type="Proteomes" id="UP001220395"/>
    </source>
</evidence>
<dbReference type="Gene3D" id="3.40.50.1580">
    <property type="entry name" value="Nucleoside phosphorylase domain"/>
    <property type="match status" value="1"/>
</dbReference>
<proteinExistence type="predicted"/>
<feature type="signal peptide" evidence="1">
    <location>
        <begin position="1"/>
        <end position="19"/>
    </location>
</feature>
<feature type="domain" description="Nucleoside phosphorylase" evidence="2">
    <location>
        <begin position="31"/>
        <end position="302"/>
    </location>
</feature>